<feature type="compositionally biased region" description="Basic and acidic residues" evidence="10">
    <location>
        <begin position="395"/>
        <end position="410"/>
    </location>
</feature>
<dbReference type="FunFam" id="3.30.160.60:FF:000065">
    <property type="entry name" value="B-cell CLL/lymphoma 6, member B"/>
    <property type="match status" value="1"/>
</dbReference>
<feature type="region of interest" description="Disordered" evidence="10">
    <location>
        <begin position="373"/>
        <end position="416"/>
    </location>
</feature>
<feature type="compositionally biased region" description="Polar residues" evidence="10">
    <location>
        <begin position="583"/>
        <end position="593"/>
    </location>
</feature>
<feature type="compositionally biased region" description="Basic residues" evidence="10">
    <location>
        <begin position="250"/>
        <end position="276"/>
    </location>
</feature>
<evidence type="ECO:0000259" key="11">
    <source>
        <dbReference type="PROSITE" id="PS50157"/>
    </source>
</evidence>
<feature type="compositionally biased region" description="Basic and acidic residues" evidence="10">
    <location>
        <begin position="595"/>
        <end position="606"/>
    </location>
</feature>
<dbReference type="Gene3D" id="3.30.160.60">
    <property type="entry name" value="Classic Zinc Finger"/>
    <property type="match status" value="2"/>
</dbReference>
<keyword evidence="13" id="KW-1185">Reference proteome</keyword>
<feature type="compositionally biased region" description="Polar residues" evidence="10">
    <location>
        <begin position="625"/>
        <end position="647"/>
    </location>
</feature>
<keyword evidence="3" id="KW-0677">Repeat</keyword>
<feature type="region of interest" description="Disordered" evidence="10">
    <location>
        <begin position="583"/>
        <end position="654"/>
    </location>
</feature>
<dbReference type="Proteomes" id="UP000828390">
    <property type="component" value="Unassembled WGS sequence"/>
</dbReference>
<feature type="compositionally biased region" description="Acidic residues" evidence="10">
    <location>
        <begin position="317"/>
        <end position="329"/>
    </location>
</feature>
<evidence type="ECO:0000256" key="4">
    <source>
        <dbReference type="ARBA" id="ARBA00022771"/>
    </source>
</evidence>
<dbReference type="PANTHER" id="PTHR47772:SF13">
    <property type="entry name" value="GASTRULA ZINC FINGER PROTEIN XLCGF49.1-LIKE-RELATED"/>
    <property type="match status" value="1"/>
</dbReference>
<dbReference type="Pfam" id="PF00096">
    <property type="entry name" value="zf-C2H2"/>
    <property type="match status" value="2"/>
</dbReference>
<keyword evidence="6" id="KW-0805">Transcription regulation</keyword>
<feature type="compositionally biased region" description="Low complexity" evidence="10">
    <location>
        <begin position="1313"/>
        <end position="1334"/>
    </location>
</feature>
<feature type="compositionally biased region" description="Polar residues" evidence="10">
    <location>
        <begin position="795"/>
        <end position="818"/>
    </location>
</feature>
<feature type="compositionally biased region" description="Polar residues" evidence="10">
    <location>
        <begin position="683"/>
        <end position="722"/>
    </location>
</feature>
<feature type="compositionally biased region" description="Polar residues" evidence="10">
    <location>
        <begin position="902"/>
        <end position="918"/>
    </location>
</feature>
<evidence type="ECO:0000313" key="13">
    <source>
        <dbReference type="Proteomes" id="UP000828390"/>
    </source>
</evidence>
<feature type="compositionally biased region" description="Basic and acidic residues" evidence="10">
    <location>
        <begin position="963"/>
        <end position="974"/>
    </location>
</feature>
<feature type="domain" description="C2H2-type" evidence="11">
    <location>
        <begin position="1344"/>
        <end position="1371"/>
    </location>
</feature>
<dbReference type="OrthoDB" id="8123506at2759"/>
<feature type="domain" description="C2H2-type" evidence="11">
    <location>
        <begin position="1372"/>
        <end position="1399"/>
    </location>
</feature>
<comment type="subcellular location">
    <subcellularLocation>
        <location evidence="1">Nucleus</location>
    </subcellularLocation>
</comment>
<dbReference type="InterPro" id="IPR013087">
    <property type="entry name" value="Znf_C2H2_type"/>
</dbReference>
<feature type="compositionally biased region" description="Polar residues" evidence="10">
    <location>
        <begin position="1242"/>
        <end position="1256"/>
    </location>
</feature>
<feature type="region of interest" description="Disordered" evidence="10">
    <location>
        <begin position="463"/>
        <end position="492"/>
    </location>
</feature>
<keyword evidence="2" id="KW-0479">Metal-binding</keyword>
<keyword evidence="8" id="KW-0539">Nucleus</keyword>
<reference evidence="12" key="1">
    <citation type="journal article" date="2019" name="bioRxiv">
        <title>The Genome of the Zebra Mussel, Dreissena polymorpha: A Resource for Invasive Species Research.</title>
        <authorList>
            <person name="McCartney M.A."/>
            <person name="Auch B."/>
            <person name="Kono T."/>
            <person name="Mallez S."/>
            <person name="Zhang Y."/>
            <person name="Obille A."/>
            <person name="Becker A."/>
            <person name="Abrahante J.E."/>
            <person name="Garbe J."/>
            <person name="Badalamenti J.P."/>
            <person name="Herman A."/>
            <person name="Mangelson H."/>
            <person name="Liachko I."/>
            <person name="Sullivan S."/>
            <person name="Sone E.D."/>
            <person name="Koren S."/>
            <person name="Silverstein K.A.T."/>
            <person name="Beckman K.B."/>
            <person name="Gohl D.M."/>
        </authorList>
    </citation>
    <scope>NUCLEOTIDE SEQUENCE</scope>
    <source>
        <strain evidence="12">Duluth1</strain>
        <tissue evidence="12">Whole animal</tissue>
    </source>
</reference>
<reference evidence="12" key="2">
    <citation type="submission" date="2020-11" db="EMBL/GenBank/DDBJ databases">
        <authorList>
            <person name="McCartney M.A."/>
            <person name="Auch B."/>
            <person name="Kono T."/>
            <person name="Mallez S."/>
            <person name="Becker A."/>
            <person name="Gohl D.M."/>
            <person name="Silverstein K.A.T."/>
            <person name="Koren S."/>
            <person name="Bechman K.B."/>
            <person name="Herman A."/>
            <person name="Abrahante J.E."/>
            <person name="Garbe J."/>
        </authorList>
    </citation>
    <scope>NUCLEOTIDE SEQUENCE</scope>
    <source>
        <strain evidence="12">Duluth1</strain>
        <tissue evidence="12">Whole animal</tissue>
    </source>
</reference>
<dbReference type="GO" id="GO:0008270">
    <property type="term" value="F:zinc ion binding"/>
    <property type="evidence" value="ECO:0007669"/>
    <property type="project" value="UniProtKB-KW"/>
</dbReference>
<evidence type="ECO:0000256" key="9">
    <source>
        <dbReference type="PROSITE-ProRule" id="PRU00042"/>
    </source>
</evidence>
<evidence type="ECO:0000256" key="2">
    <source>
        <dbReference type="ARBA" id="ARBA00022723"/>
    </source>
</evidence>
<comment type="caution">
    <text evidence="12">The sequence shown here is derived from an EMBL/GenBank/DDBJ whole genome shotgun (WGS) entry which is preliminary data.</text>
</comment>
<dbReference type="EMBL" id="JAIWYP010000014">
    <property type="protein sequence ID" value="KAH3713347.1"/>
    <property type="molecule type" value="Genomic_DNA"/>
</dbReference>
<evidence type="ECO:0000313" key="12">
    <source>
        <dbReference type="EMBL" id="KAH3713347.1"/>
    </source>
</evidence>
<feature type="compositionally biased region" description="Polar residues" evidence="10">
    <location>
        <begin position="941"/>
        <end position="956"/>
    </location>
</feature>
<dbReference type="SMART" id="SM00355">
    <property type="entry name" value="ZnF_C2H2"/>
    <property type="match status" value="2"/>
</dbReference>
<feature type="region of interest" description="Disordered" evidence="10">
    <location>
        <begin position="1294"/>
        <end position="1337"/>
    </location>
</feature>
<feature type="region of interest" description="Disordered" evidence="10">
    <location>
        <begin position="1236"/>
        <end position="1260"/>
    </location>
</feature>
<dbReference type="InterPro" id="IPR036236">
    <property type="entry name" value="Znf_C2H2_sf"/>
</dbReference>
<evidence type="ECO:0000256" key="6">
    <source>
        <dbReference type="ARBA" id="ARBA00023015"/>
    </source>
</evidence>
<proteinExistence type="predicted"/>
<dbReference type="PROSITE" id="PS50157">
    <property type="entry name" value="ZINC_FINGER_C2H2_2"/>
    <property type="match status" value="2"/>
</dbReference>
<feature type="compositionally biased region" description="Polar residues" evidence="10">
    <location>
        <begin position="838"/>
        <end position="881"/>
    </location>
</feature>
<dbReference type="InterPro" id="IPR050636">
    <property type="entry name" value="C2H2-ZF_domain-containing"/>
</dbReference>
<keyword evidence="7" id="KW-0804">Transcription</keyword>
<feature type="compositionally biased region" description="Basic and acidic residues" evidence="10">
    <location>
        <begin position="471"/>
        <end position="487"/>
    </location>
</feature>
<dbReference type="SUPFAM" id="SSF57667">
    <property type="entry name" value="beta-beta-alpha zinc fingers"/>
    <property type="match status" value="1"/>
</dbReference>
<feature type="compositionally biased region" description="Low complexity" evidence="10">
    <location>
        <begin position="819"/>
        <end position="829"/>
    </location>
</feature>
<evidence type="ECO:0000256" key="10">
    <source>
        <dbReference type="SAM" id="MobiDB-lite"/>
    </source>
</evidence>
<evidence type="ECO:0000256" key="1">
    <source>
        <dbReference type="ARBA" id="ARBA00004123"/>
    </source>
</evidence>
<dbReference type="GO" id="GO:0005634">
    <property type="term" value="C:nucleus"/>
    <property type="evidence" value="ECO:0007669"/>
    <property type="project" value="UniProtKB-SubCell"/>
</dbReference>
<sequence length="1402" mass="155064">MMEHVKDIPGFKTILKVVLKSQIQLLVEQLAEHTDEESVILTASVADGTLSYLGSDFGALFLENNDDVKTQFLNFCLQKNQLNELTGDQQDDPSGILARRRLHRRASDTFLTWTSHLLFQDQAGEQVGNLTGVEAGKGDNCPGNEVGNRTGVKAGQADNCRGNEAGNHTGVEAGKRAGIETGKGDAAWGSGGRDQEIGFVESHKAERSERSVSMSLGERVIKQEPMENNTVTEEVQESSFTSDENNVKKTAAKRRSPGKRKGRKGRRSASKGKQTKKQMETVADDGDLNVNSEKATDKEMDRQTGAYKGVRVTKEGESEECDTDVYDETEVVQRTGKSTGYVEAIEKDSIENDECSKGNSDVALKDNGHMDRNKCEHSMSDKCKDKDTGTIGESRLSKDGDKVDESREDVNEIENQSVEMDFEEEDALLEQTTAKLQESASKSVKEIKHMVKEIQTKHLSPRKIGKRKTVGTKEKSEIEINESEKSNDNNMDVNITKHVNNYRKTIINSARTDFSEDEQVQNYHKAVEDERESRYEKLLQEVQAECNEIDSVRIEDHSVGCEDESHIDSGERVSVETQTALESEPVNNAQSVGMSKHEQDKNEQVKQAEISVQQHKQTELRKQIQRANSDRTSTNLETNTNKSSQPSGERANIVKSVNPNAIVIDLDAVDTTSQARIEKTPVKQVTGQSATPRLQRTPSASSAGKQSTPTSLQGRRSSQQGTPAKGGNFIDNLISKGIPIIIPDEDDESTPKSRGTSIKQKLYQDESHYQYEGLNPYVEPVNPAEEYVPMSTQVPSYPQHRFQSPKSSYPGQPRHQFTSSMSSNTSGASPRQALHQRLQGTVTPTKTQHGTVTPTKIPASTVQRQMSPGRSSEEGSGNTIVQYAKLPVSPRTHSQEHMSDIQAMSGTPSKSDSTTSRRPGTVPSPLSNRLKGQVPDHAVRLSQSQKNKTAVDSSASAIIVDDEPPKLTREESRKGVKSPTETVVYLTEQQQLQMEQVRKQQMEKRLQEKAALMQRQKPVFSRQEGPMIVIQTASQELSMEPQKPSGQLLQQQQLAQQQQLSQQKAQLLQQQQHQQMLQQQQQLFHQQIQQQQQQQRMATSQLLTQAMMSNSVNMSNLNMVPVSSEGVNIPGMPVLFNVLQAMPISIAISQPSESLPVISGVTSMAAQFVDPPDLPDTRPQASVIQMHTNSYEQVYGTSNTGVLQSMAIKRTYAEEFGGNLVRDSEDEPLQKRATFLSPVPQPTSEQPETLSPSKQSPRVEIDVDLPSVKQEMMQEYETMALKSSTRKLKEAERTFYPPISPSTKRLHSHPGTRSRVAASSTSSEGSSSEPSSSSDVLAAGSKSFGCGDCGKTFATKQGLSIHFKKHTKETPFECDVCGKHYSKKACLTKHIMTHFNESTSAS</sequence>
<evidence type="ECO:0000256" key="8">
    <source>
        <dbReference type="ARBA" id="ARBA00023242"/>
    </source>
</evidence>
<accession>A0A9D4BYM6</accession>
<feature type="region of interest" description="Disordered" evidence="10">
    <location>
        <begin position="795"/>
        <end position="980"/>
    </location>
</feature>
<evidence type="ECO:0000256" key="3">
    <source>
        <dbReference type="ARBA" id="ARBA00022737"/>
    </source>
</evidence>
<evidence type="ECO:0000256" key="5">
    <source>
        <dbReference type="ARBA" id="ARBA00022833"/>
    </source>
</evidence>
<keyword evidence="4 9" id="KW-0863">Zinc-finger</keyword>
<name>A0A9D4BYM6_DREPO</name>
<feature type="region of interest" description="Disordered" evidence="10">
    <location>
        <begin position="222"/>
        <end position="329"/>
    </location>
</feature>
<feature type="compositionally biased region" description="Basic and acidic residues" evidence="10">
    <location>
        <begin position="373"/>
        <end position="388"/>
    </location>
</feature>
<evidence type="ECO:0000256" key="7">
    <source>
        <dbReference type="ARBA" id="ARBA00023163"/>
    </source>
</evidence>
<dbReference type="PANTHER" id="PTHR47772">
    <property type="entry name" value="ZINC FINGER PROTEIN 200"/>
    <property type="match status" value="1"/>
</dbReference>
<feature type="region of interest" description="Disordered" evidence="10">
    <location>
        <begin position="675"/>
        <end position="764"/>
    </location>
</feature>
<keyword evidence="5" id="KW-0862">Zinc</keyword>
<dbReference type="PROSITE" id="PS00028">
    <property type="entry name" value="ZINC_FINGER_C2H2_1"/>
    <property type="match status" value="2"/>
</dbReference>
<protein>
    <recommendedName>
        <fullName evidence="11">C2H2-type domain-containing protein</fullName>
    </recommendedName>
</protein>
<organism evidence="12 13">
    <name type="scientific">Dreissena polymorpha</name>
    <name type="common">Zebra mussel</name>
    <name type="synonym">Mytilus polymorpha</name>
    <dbReference type="NCBI Taxonomy" id="45954"/>
    <lineage>
        <taxon>Eukaryota</taxon>
        <taxon>Metazoa</taxon>
        <taxon>Spiralia</taxon>
        <taxon>Lophotrochozoa</taxon>
        <taxon>Mollusca</taxon>
        <taxon>Bivalvia</taxon>
        <taxon>Autobranchia</taxon>
        <taxon>Heteroconchia</taxon>
        <taxon>Euheterodonta</taxon>
        <taxon>Imparidentia</taxon>
        <taxon>Neoheterodontei</taxon>
        <taxon>Myida</taxon>
        <taxon>Dreissenoidea</taxon>
        <taxon>Dreissenidae</taxon>
        <taxon>Dreissena</taxon>
    </lineage>
</organism>
<gene>
    <name evidence="12" type="ORF">DPMN_073137</name>
</gene>
<feature type="compositionally biased region" description="Polar residues" evidence="10">
    <location>
        <begin position="226"/>
        <end position="244"/>
    </location>
</feature>